<dbReference type="STRING" id="768706.Desor_2657"/>
<dbReference type="InterPro" id="IPR012347">
    <property type="entry name" value="Ferritin-like"/>
</dbReference>
<gene>
    <name evidence="1" type="ordered locus">Desor_2657</name>
</gene>
<dbReference type="InterPro" id="IPR021617">
    <property type="entry name" value="DUF3231"/>
</dbReference>
<protein>
    <recommendedName>
        <fullName evidence="3">DUF3231 family protein</fullName>
    </recommendedName>
</protein>
<dbReference type="eggNOG" id="ENOG502Z85B">
    <property type="taxonomic scope" value="Bacteria"/>
</dbReference>
<dbReference type="RefSeq" id="WP_014185011.1">
    <property type="nucleotide sequence ID" value="NC_016584.1"/>
</dbReference>
<dbReference type="Pfam" id="PF11553">
    <property type="entry name" value="DUF3231"/>
    <property type="match status" value="2"/>
</dbReference>
<reference evidence="2" key="1">
    <citation type="submission" date="2011-11" db="EMBL/GenBank/DDBJ databases">
        <title>Complete sequence of Desulfosporosinus orientis DSM 765.</title>
        <authorList>
            <person name="Lucas S."/>
            <person name="Han J."/>
            <person name="Lapidus A."/>
            <person name="Cheng J.-F."/>
            <person name="Goodwin L."/>
            <person name="Pitluck S."/>
            <person name="Peters L."/>
            <person name="Ovchinnikova G."/>
            <person name="Teshima H."/>
            <person name="Detter J.C."/>
            <person name="Han C."/>
            <person name="Tapia R."/>
            <person name="Land M."/>
            <person name="Hauser L."/>
            <person name="Kyrpides N."/>
            <person name="Ivanova N."/>
            <person name="Pagani I."/>
            <person name="Pester M."/>
            <person name="Spring S."/>
            <person name="Ollivier B."/>
            <person name="Rattei T."/>
            <person name="Klenk H.-P."/>
            <person name="Wagner M."/>
            <person name="Loy A."/>
            <person name="Woyke T."/>
        </authorList>
    </citation>
    <scope>NUCLEOTIDE SEQUENCE [LARGE SCALE GENOMIC DNA]</scope>
    <source>
        <strain evidence="2">ATCC 19365 / DSM 765 / NCIMB 8382 / VKM B-1628</strain>
    </source>
</reference>
<dbReference type="HOGENOM" id="CLU_068841_0_0_9"/>
<proteinExistence type="predicted"/>
<dbReference type="PATRIC" id="fig|768706.3.peg.2666"/>
<sequence>METFYQGLGQQNAPAPNVNKEFPFDERLSSWEMSQLWILYLANSSIRYILEYFYTTAQDPEIKALLNEAKNLAVPQLDTISNIFNSAGFPIPHGFSDEDVEPNAKRLFSDALMLSYLRVVNKYGLVKLGHVLPLVSRPDIRAYVNSATVEVRKFLNKTEDLLAIKGLAVKAPYIPVPDRVNYVSDDSWFGGGLGKKRSINVLELSHVFERMETKLAERAILLGFTQVAKDHKVKDYFSKGHDVLDKEVNKWSKVLDDEDQPMPPSWRGEVTDSSESPFSDKLMLFHFISMLTLSVAANGFALTHCNRMDLAGDFVKSIYDVHSYWKDGIELLIKKGWMEEIPLAADRKEIINMKQ</sequence>
<dbReference type="AlphaFoldDB" id="G7W8Z4"/>
<dbReference type="KEGG" id="dor:Desor_2657"/>
<accession>G7W8Z4</accession>
<dbReference type="Proteomes" id="UP000006346">
    <property type="component" value="Chromosome"/>
</dbReference>
<evidence type="ECO:0000313" key="1">
    <source>
        <dbReference type="EMBL" id="AET68203.1"/>
    </source>
</evidence>
<dbReference type="EMBL" id="CP003108">
    <property type="protein sequence ID" value="AET68203.1"/>
    <property type="molecule type" value="Genomic_DNA"/>
</dbReference>
<dbReference type="Gene3D" id="1.20.1260.10">
    <property type="match status" value="2"/>
</dbReference>
<reference evidence="1 2" key="2">
    <citation type="journal article" date="2012" name="J. Bacteriol.">
        <title>Complete genome sequences of Desulfosporosinus orientis DSM765T, Desulfosporosinus youngiae DSM17734T, Desulfosporosinus meridiei DSM13257T, and Desulfosporosinus acidiphilus DSM22704T.</title>
        <authorList>
            <person name="Pester M."/>
            <person name="Brambilla E."/>
            <person name="Alazard D."/>
            <person name="Rattei T."/>
            <person name="Weinmaier T."/>
            <person name="Han J."/>
            <person name="Lucas S."/>
            <person name="Lapidus A."/>
            <person name="Cheng J.F."/>
            <person name="Goodwin L."/>
            <person name="Pitluck S."/>
            <person name="Peters L."/>
            <person name="Ovchinnikova G."/>
            <person name="Teshima H."/>
            <person name="Detter J.C."/>
            <person name="Han C.S."/>
            <person name="Tapia R."/>
            <person name="Land M.L."/>
            <person name="Hauser L."/>
            <person name="Kyrpides N.C."/>
            <person name="Ivanova N.N."/>
            <person name="Pagani I."/>
            <person name="Huntmann M."/>
            <person name="Wei C.L."/>
            <person name="Davenport K.W."/>
            <person name="Daligault H."/>
            <person name="Chain P.S."/>
            <person name="Chen A."/>
            <person name="Mavromatis K."/>
            <person name="Markowitz V."/>
            <person name="Szeto E."/>
            <person name="Mikhailova N."/>
            <person name="Pati A."/>
            <person name="Wagner M."/>
            <person name="Woyke T."/>
            <person name="Ollivier B."/>
            <person name="Klenk H.P."/>
            <person name="Spring S."/>
            <person name="Loy A."/>
        </authorList>
    </citation>
    <scope>NUCLEOTIDE SEQUENCE [LARGE SCALE GENOMIC DNA]</scope>
    <source>
        <strain evidence="2">ATCC 19365 / DSM 765 / NCIMB 8382 / VKM B-1628</strain>
    </source>
</reference>
<evidence type="ECO:0008006" key="3">
    <source>
        <dbReference type="Google" id="ProtNLM"/>
    </source>
</evidence>
<keyword evidence="2" id="KW-1185">Reference proteome</keyword>
<dbReference type="OrthoDB" id="1675670at2"/>
<organism evidence="1 2">
    <name type="scientific">Desulfosporosinus orientis (strain ATCC 19365 / DSM 765 / NCIMB 8382 / VKM B-1628 / Singapore I)</name>
    <name type="common">Desulfotomaculum orientis</name>
    <dbReference type="NCBI Taxonomy" id="768706"/>
    <lineage>
        <taxon>Bacteria</taxon>
        <taxon>Bacillati</taxon>
        <taxon>Bacillota</taxon>
        <taxon>Clostridia</taxon>
        <taxon>Eubacteriales</taxon>
        <taxon>Desulfitobacteriaceae</taxon>
        <taxon>Desulfosporosinus</taxon>
    </lineage>
</organism>
<evidence type="ECO:0000313" key="2">
    <source>
        <dbReference type="Proteomes" id="UP000006346"/>
    </source>
</evidence>
<name>G7W8Z4_DESOD</name>